<dbReference type="Proteomes" id="UP001210865">
    <property type="component" value="Chromosome"/>
</dbReference>
<keyword evidence="1" id="KW-0472">Membrane</keyword>
<feature type="transmembrane region" description="Helical" evidence="1">
    <location>
        <begin position="85"/>
        <end position="107"/>
    </location>
</feature>
<keyword evidence="1" id="KW-1133">Transmembrane helix</keyword>
<evidence type="ECO:0000313" key="3">
    <source>
        <dbReference type="EMBL" id="WBO22845.1"/>
    </source>
</evidence>
<evidence type="ECO:0000313" key="4">
    <source>
        <dbReference type="Proteomes" id="UP001210865"/>
    </source>
</evidence>
<protein>
    <submittedName>
        <fullName evidence="3">Phosphatase PAP2 family protein</fullName>
    </submittedName>
</protein>
<gene>
    <name evidence="3" type="ORF">PBT88_01440</name>
</gene>
<organism evidence="3 4">
    <name type="scientific">Sphingomonas abietis</name>
    <dbReference type="NCBI Taxonomy" id="3012344"/>
    <lineage>
        <taxon>Bacteria</taxon>
        <taxon>Pseudomonadati</taxon>
        <taxon>Pseudomonadota</taxon>
        <taxon>Alphaproteobacteria</taxon>
        <taxon>Sphingomonadales</taxon>
        <taxon>Sphingomonadaceae</taxon>
        <taxon>Sphingomonas</taxon>
    </lineage>
</organism>
<feature type="transmembrane region" description="Helical" evidence="1">
    <location>
        <begin position="25"/>
        <end position="46"/>
    </location>
</feature>
<feature type="transmembrane region" description="Helical" evidence="1">
    <location>
        <begin position="180"/>
        <end position="204"/>
    </location>
</feature>
<evidence type="ECO:0000259" key="2">
    <source>
        <dbReference type="Pfam" id="PF14378"/>
    </source>
</evidence>
<name>A0ABY7NPW4_9SPHN</name>
<dbReference type="RefSeq" id="WP_270077485.1">
    <property type="nucleotide sequence ID" value="NZ_CP115174.1"/>
</dbReference>
<keyword evidence="1" id="KW-0812">Transmembrane</keyword>
<feature type="transmembrane region" description="Helical" evidence="1">
    <location>
        <begin position="264"/>
        <end position="282"/>
    </location>
</feature>
<feature type="transmembrane region" description="Helical" evidence="1">
    <location>
        <begin position="288"/>
        <end position="309"/>
    </location>
</feature>
<feature type="transmembrane region" description="Helical" evidence="1">
    <location>
        <begin position="237"/>
        <end position="257"/>
    </location>
</feature>
<accession>A0ABY7NPW4</accession>
<reference evidence="3 4" key="1">
    <citation type="submission" date="2022-12" db="EMBL/GenBank/DDBJ databases">
        <title>Sphingomonas abieness sp. nov., an endophytic bacterium isolated from Abies koreana.</title>
        <authorList>
            <person name="Jiang L."/>
            <person name="Lee J."/>
        </authorList>
    </citation>
    <scope>NUCLEOTIDE SEQUENCE [LARGE SCALE GENOMIC DNA]</scope>
    <source>
        <strain evidence="4">PAMB 00755</strain>
    </source>
</reference>
<feature type="domain" description="Inositolphosphotransferase Aur1/Ipt1" evidence="2">
    <location>
        <begin position="117"/>
        <end position="304"/>
    </location>
</feature>
<dbReference type="Pfam" id="PF14378">
    <property type="entry name" value="PAP2_3"/>
    <property type="match status" value="1"/>
</dbReference>
<sequence length="331" mass="35535">MTGMRSLAHPSVPAIDRVPLLPGRWIGAAVAASLLATTILLLHVGLRIAASPALVALMAWAVGAVIACYLLRAPATPAQRIARDAIEGISLFGLFSLLGAIASYPLAAGHHALVDSELERIDLGLHFHWVSWYEIVAGDPLLQAIERVAYLSIFVTPAIIICHFAWAGRRAEIRRFIATFWVAAVMTLALFPLFPAAGPLATLWHGSTPYMPLSALYQEQVILALRDHAIQSIDLGALHGLVCAPSFHAASAVIYIVTASRIAALRWPIIALNITMLLATPVEGTHYFTDILSGAAVACIAIWLTRLLVARSASPLMGWDARFEQPLTAAE</sequence>
<feature type="transmembrane region" description="Helical" evidence="1">
    <location>
        <begin position="148"/>
        <end position="168"/>
    </location>
</feature>
<feature type="transmembrane region" description="Helical" evidence="1">
    <location>
        <begin position="52"/>
        <end position="73"/>
    </location>
</feature>
<keyword evidence="4" id="KW-1185">Reference proteome</keyword>
<dbReference type="EMBL" id="CP115174">
    <property type="protein sequence ID" value="WBO22845.1"/>
    <property type="molecule type" value="Genomic_DNA"/>
</dbReference>
<evidence type="ECO:0000256" key="1">
    <source>
        <dbReference type="SAM" id="Phobius"/>
    </source>
</evidence>
<proteinExistence type="predicted"/>
<dbReference type="InterPro" id="IPR026841">
    <property type="entry name" value="Aur1/Ipt1"/>
</dbReference>